<sequence>MGTHDSSTFVCPACGASFDVTAVQRDGLVEHGCALCGTSVPPDSFA</sequence>
<dbReference type="AlphaFoldDB" id="A0ABD5NQQ5"/>
<evidence type="ECO:0008006" key="3">
    <source>
        <dbReference type="Google" id="ProtNLM"/>
    </source>
</evidence>
<organism evidence="1 2">
    <name type="scientific">Halovivax cerinus</name>
    <dbReference type="NCBI Taxonomy" id="1487865"/>
    <lineage>
        <taxon>Archaea</taxon>
        <taxon>Methanobacteriati</taxon>
        <taxon>Methanobacteriota</taxon>
        <taxon>Stenosarchaea group</taxon>
        <taxon>Halobacteria</taxon>
        <taxon>Halobacteriales</taxon>
        <taxon>Natrialbaceae</taxon>
        <taxon>Halovivax</taxon>
    </lineage>
</organism>
<comment type="caution">
    <text evidence="1">The sequence shown here is derived from an EMBL/GenBank/DDBJ whole genome shotgun (WGS) entry which is preliminary data.</text>
</comment>
<dbReference type="InterPro" id="IPR055982">
    <property type="entry name" value="DUF7560"/>
</dbReference>
<accession>A0ABD5NQQ5</accession>
<evidence type="ECO:0000313" key="2">
    <source>
        <dbReference type="Proteomes" id="UP001595846"/>
    </source>
</evidence>
<evidence type="ECO:0000313" key="1">
    <source>
        <dbReference type="EMBL" id="MFC3959353.1"/>
    </source>
</evidence>
<keyword evidence="2" id="KW-1185">Reference proteome</keyword>
<proteinExistence type="predicted"/>
<reference evidence="1 2" key="1">
    <citation type="journal article" date="2019" name="Int. J. Syst. Evol. Microbiol.">
        <title>The Global Catalogue of Microorganisms (GCM) 10K type strain sequencing project: providing services to taxonomists for standard genome sequencing and annotation.</title>
        <authorList>
            <consortium name="The Broad Institute Genomics Platform"/>
            <consortium name="The Broad Institute Genome Sequencing Center for Infectious Disease"/>
            <person name="Wu L."/>
            <person name="Ma J."/>
        </authorList>
    </citation>
    <scope>NUCLEOTIDE SEQUENCE [LARGE SCALE GENOMIC DNA]</scope>
    <source>
        <strain evidence="1 2">IBRC-M 10256</strain>
    </source>
</reference>
<dbReference type="EMBL" id="JBHSAQ010000011">
    <property type="protein sequence ID" value="MFC3959353.1"/>
    <property type="molecule type" value="Genomic_DNA"/>
</dbReference>
<dbReference type="Pfam" id="PF24441">
    <property type="entry name" value="DUF7560"/>
    <property type="match status" value="1"/>
</dbReference>
<dbReference type="GeneID" id="73902008"/>
<protein>
    <recommendedName>
        <fullName evidence="3">Small CPxCG-related zinc finger protein</fullName>
    </recommendedName>
</protein>
<dbReference type="RefSeq" id="WP_256532902.1">
    <property type="nucleotide sequence ID" value="NZ_CP101824.1"/>
</dbReference>
<name>A0ABD5NQQ5_9EURY</name>
<gene>
    <name evidence="1" type="ORF">ACFOUR_13390</name>
</gene>
<dbReference type="Proteomes" id="UP001595846">
    <property type="component" value="Unassembled WGS sequence"/>
</dbReference>